<reference evidence="1 2" key="1">
    <citation type="submission" date="2018-05" db="EMBL/GenBank/DDBJ databases">
        <title>Genomic Encyclopedia of Type Strains, Phase III (KMG-III): the genomes of soil and plant-associated and newly described type strains.</title>
        <authorList>
            <person name="Whitman W."/>
        </authorList>
    </citation>
    <scope>NUCLEOTIDE SEQUENCE [LARGE SCALE GENOMIC DNA]</scope>
    <source>
        <strain evidence="1 2">CECT 5696</strain>
    </source>
</reference>
<proteinExistence type="predicted"/>
<dbReference type="RefSeq" id="WP_110047358.1">
    <property type="nucleotide sequence ID" value="NZ_CP054612.1"/>
</dbReference>
<comment type="caution">
    <text evidence="1">The sequence shown here is derived from an EMBL/GenBank/DDBJ whole genome shotgun (WGS) entry which is preliminary data.</text>
</comment>
<evidence type="ECO:0000313" key="2">
    <source>
        <dbReference type="Proteomes" id="UP000246635"/>
    </source>
</evidence>
<evidence type="ECO:0008006" key="3">
    <source>
        <dbReference type="Google" id="ProtNLM"/>
    </source>
</evidence>
<gene>
    <name evidence="1" type="ORF">DFQ01_14115</name>
</gene>
<sequence>MKSLAERMDLVVLQMAEEAWARPLKSSGLWHHHDIRNNFYDAAYLFAAAIDKKLTLSFDREAALNLASSVFMNVLSLQDQQPDSPTLGHWPLHLGEDPKSAEKNTLPAELMGCLMVYWHDRYELQMTEELATMFERAMEAMYKSGFYRQPQKTFSHHEAKYTSLKLLFGTRYQDSELLAAGRDDLRLTIQRVQKEGMAEYGALPWFWHWMQSLTCAFLYMEDSEVKNELASLLELLWNYRADHYLNGAWIGGRMRSLPVDLPREQNVAFDYVQFGDFELPKPLLRVEFAGILHYEASEAVRQKALNREPRSLRYTITPAVSEVPLRQSIYRTQHAATGGLLERVSEFDNEQHRWEVTLPLSDTEGANRLYLFTPGDGYNEGDPRHEGSAGEMFYHKHTVMGLYGQDDSLRPIVGVLPKGSWVLKDNNRAYVELQHLYIAVFMPGQLSLTALRHYVELRSQGHALGNGYVVEVIEKSTASDYAIHTFEDFTAVMEQRQPQWELAEDRLSASYVTIGGDEVSLSIDEQGHVVRRA</sequence>
<organism evidence="1 2">
    <name type="scientific">Paenibacillus cellulosilyticus</name>
    <dbReference type="NCBI Taxonomy" id="375489"/>
    <lineage>
        <taxon>Bacteria</taxon>
        <taxon>Bacillati</taxon>
        <taxon>Bacillota</taxon>
        <taxon>Bacilli</taxon>
        <taxon>Bacillales</taxon>
        <taxon>Paenibacillaceae</taxon>
        <taxon>Paenibacillus</taxon>
    </lineage>
</organism>
<dbReference type="EMBL" id="QGTQ01000041">
    <property type="protein sequence ID" value="PWV90602.1"/>
    <property type="molecule type" value="Genomic_DNA"/>
</dbReference>
<protein>
    <recommendedName>
        <fullName evidence="3">Heparinase II/III-like protein</fullName>
    </recommendedName>
</protein>
<accession>A0A2V2YHD6</accession>
<dbReference type="Proteomes" id="UP000246635">
    <property type="component" value="Unassembled WGS sequence"/>
</dbReference>
<evidence type="ECO:0000313" key="1">
    <source>
        <dbReference type="EMBL" id="PWV90602.1"/>
    </source>
</evidence>
<name>A0A2V2YHD6_9BACL</name>
<dbReference type="OrthoDB" id="2756463at2"/>
<dbReference type="AlphaFoldDB" id="A0A2V2YHD6"/>
<keyword evidence="2" id="KW-1185">Reference proteome</keyword>